<reference evidence="1" key="1">
    <citation type="submission" date="2013-04" db="EMBL/GenBank/DDBJ databases">
        <authorList>
            <person name="Qu J."/>
            <person name="Murali S.C."/>
            <person name="Bandaranaike D."/>
            <person name="Bellair M."/>
            <person name="Blankenburg K."/>
            <person name="Chao H."/>
            <person name="Dinh H."/>
            <person name="Doddapaneni H."/>
            <person name="Downs B."/>
            <person name="Dugan-Rocha S."/>
            <person name="Elkadiri S."/>
            <person name="Gnanaolivu R.D."/>
            <person name="Hernandez B."/>
            <person name="Javaid M."/>
            <person name="Jayaseelan J.C."/>
            <person name="Lee S."/>
            <person name="Li M."/>
            <person name="Ming W."/>
            <person name="Munidasa M."/>
            <person name="Muniz J."/>
            <person name="Nguyen L."/>
            <person name="Ongeri F."/>
            <person name="Osuji N."/>
            <person name="Pu L.-L."/>
            <person name="Puazo M."/>
            <person name="Qu C."/>
            <person name="Quiroz J."/>
            <person name="Raj R."/>
            <person name="Weissenberger G."/>
            <person name="Xin Y."/>
            <person name="Zou X."/>
            <person name="Han Y."/>
            <person name="Richards S."/>
            <person name="Worley K."/>
            <person name="Muzny D."/>
            <person name="Gibbs R."/>
        </authorList>
    </citation>
    <scope>NUCLEOTIDE SEQUENCE</scope>
    <source>
        <strain evidence="1">Sampled in the wild</strain>
    </source>
</reference>
<evidence type="ECO:0000313" key="1">
    <source>
        <dbReference type="EMBL" id="KAG8237971.1"/>
    </source>
</evidence>
<dbReference type="Proteomes" id="UP000792457">
    <property type="component" value="Unassembled WGS sequence"/>
</dbReference>
<proteinExistence type="predicted"/>
<dbReference type="AlphaFoldDB" id="A0A8K0KQE4"/>
<keyword evidence="2" id="KW-1185">Reference proteome</keyword>
<protein>
    <submittedName>
        <fullName evidence="1">Uncharacterized protein</fullName>
    </submittedName>
</protein>
<dbReference type="EMBL" id="KZ309256">
    <property type="protein sequence ID" value="KAG8237971.1"/>
    <property type="molecule type" value="Genomic_DNA"/>
</dbReference>
<gene>
    <name evidence="1" type="ORF">J437_LFUL014672</name>
</gene>
<organism evidence="1 2">
    <name type="scientific">Ladona fulva</name>
    <name type="common">Scarce chaser dragonfly</name>
    <name type="synonym">Libellula fulva</name>
    <dbReference type="NCBI Taxonomy" id="123851"/>
    <lineage>
        <taxon>Eukaryota</taxon>
        <taxon>Metazoa</taxon>
        <taxon>Ecdysozoa</taxon>
        <taxon>Arthropoda</taxon>
        <taxon>Hexapoda</taxon>
        <taxon>Insecta</taxon>
        <taxon>Pterygota</taxon>
        <taxon>Palaeoptera</taxon>
        <taxon>Odonata</taxon>
        <taxon>Epiprocta</taxon>
        <taxon>Anisoptera</taxon>
        <taxon>Libelluloidea</taxon>
        <taxon>Libellulidae</taxon>
        <taxon>Ladona</taxon>
    </lineage>
</organism>
<comment type="caution">
    <text evidence="1">The sequence shown here is derived from an EMBL/GenBank/DDBJ whole genome shotgun (WGS) entry which is preliminary data.</text>
</comment>
<accession>A0A8K0KQE4</accession>
<sequence length="182" mass="20126">MALDFAYTKSFTKKDLVVRVSSRGKDSLVEIGIQKNRSTSAKKLKCTSDFNVSVAPNSAHSIINFNLVFTMLLTILKCKTCDSDIIFLKRGEQGPGFQLCMRCSCGENILNKSQNCFCDESNGCGTSCTKLFCSLTDLSKGFTQKTFYSAVDNIHSAVKGVYDLVIRIAGREEIEKDTVKKI</sequence>
<reference evidence="1" key="2">
    <citation type="submission" date="2017-10" db="EMBL/GenBank/DDBJ databases">
        <title>Ladona fulva Genome sequencing and assembly.</title>
        <authorList>
            <person name="Murali S."/>
            <person name="Richards S."/>
            <person name="Bandaranaike D."/>
            <person name="Bellair M."/>
            <person name="Blankenburg K."/>
            <person name="Chao H."/>
            <person name="Dinh H."/>
            <person name="Doddapaneni H."/>
            <person name="Dugan-Rocha S."/>
            <person name="Elkadiri S."/>
            <person name="Gnanaolivu R."/>
            <person name="Hernandez B."/>
            <person name="Skinner E."/>
            <person name="Javaid M."/>
            <person name="Lee S."/>
            <person name="Li M."/>
            <person name="Ming W."/>
            <person name="Munidasa M."/>
            <person name="Muniz J."/>
            <person name="Nguyen L."/>
            <person name="Hughes D."/>
            <person name="Osuji N."/>
            <person name="Pu L.-L."/>
            <person name="Puazo M."/>
            <person name="Qu C."/>
            <person name="Quiroz J."/>
            <person name="Raj R."/>
            <person name="Weissenberger G."/>
            <person name="Xin Y."/>
            <person name="Zou X."/>
            <person name="Han Y."/>
            <person name="Worley K."/>
            <person name="Muzny D."/>
            <person name="Gibbs R."/>
        </authorList>
    </citation>
    <scope>NUCLEOTIDE SEQUENCE</scope>
    <source>
        <strain evidence="1">Sampled in the wild</strain>
    </source>
</reference>
<name>A0A8K0KQE4_LADFU</name>
<evidence type="ECO:0000313" key="2">
    <source>
        <dbReference type="Proteomes" id="UP000792457"/>
    </source>
</evidence>